<evidence type="ECO:0000313" key="3">
    <source>
        <dbReference type="Proteomes" id="UP000654370"/>
    </source>
</evidence>
<evidence type="ECO:0000313" key="2">
    <source>
        <dbReference type="EMBL" id="KAG2180079.1"/>
    </source>
</evidence>
<proteinExistence type="predicted"/>
<protein>
    <submittedName>
        <fullName evidence="2">Uncharacterized protein</fullName>
    </submittedName>
</protein>
<accession>A0A8H7PV58</accession>
<dbReference type="OrthoDB" id="2395123at2759"/>
<comment type="caution">
    <text evidence="2">The sequence shown here is derived from an EMBL/GenBank/DDBJ whole genome shotgun (WGS) entry which is preliminary data.</text>
</comment>
<reference evidence="2" key="1">
    <citation type="submission" date="2020-12" db="EMBL/GenBank/DDBJ databases">
        <title>Metabolic potential, ecology and presence of endohyphal bacteria is reflected in genomic diversity of Mucoromycotina.</title>
        <authorList>
            <person name="Muszewska A."/>
            <person name="Okrasinska A."/>
            <person name="Steczkiewicz K."/>
            <person name="Drgas O."/>
            <person name="Orlowska M."/>
            <person name="Perlinska-Lenart U."/>
            <person name="Aleksandrzak-Piekarczyk T."/>
            <person name="Szatraj K."/>
            <person name="Zielenkiewicz U."/>
            <person name="Pilsyk S."/>
            <person name="Malc E."/>
            <person name="Mieczkowski P."/>
            <person name="Kruszewska J.S."/>
            <person name="Biernat P."/>
            <person name="Pawlowska J."/>
        </authorList>
    </citation>
    <scope>NUCLEOTIDE SEQUENCE</scope>
    <source>
        <strain evidence="2">WA0000067209</strain>
    </source>
</reference>
<dbReference type="EMBL" id="JAEPQZ010000006">
    <property type="protein sequence ID" value="KAG2180079.1"/>
    <property type="molecule type" value="Genomic_DNA"/>
</dbReference>
<organism evidence="2 3">
    <name type="scientific">Mortierella isabellina</name>
    <name type="common">Filamentous fungus</name>
    <name type="synonym">Umbelopsis isabellina</name>
    <dbReference type="NCBI Taxonomy" id="91625"/>
    <lineage>
        <taxon>Eukaryota</taxon>
        <taxon>Fungi</taxon>
        <taxon>Fungi incertae sedis</taxon>
        <taxon>Mucoromycota</taxon>
        <taxon>Mucoromycotina</taxon>
        <taxon>Umbelopsidomycetes</taxon>
        <taxon>Umbelopsidales</taxon>
        <taxon>Umbelopsidaceae</taxon>
        <taxon>Umbelopsis</taxon>
    </lineage>
</organism>
<evidence type="ECO:0000256" key="1">
    <source>
        <dbReference type="SAM" id="MobiDB-lite"/>
    </source>
</evidence>
<dbReference type="AlphaFoldDB" id="A0A8H7PV58"/>
<name>A0A8H7PV58_MORIS</name>
<gene>
    <name evidence="2" type="ORF">INT43_003866</name>
</gene>
<dbReference type="Proteomes" id="UP000654370">
    <property type="component" value="Unassembled WGS sequence"/>
</dbReference>
<sequence>MIKLEHKMRKEIEMKKVNLVPLDLQGQLTELIREASAERCLSVGSNISVGEYYSRQATPTSQAMAGSSEETIGRSVEEQVTSVVAPTRSKRLPSIKRKMMALFRKRSQKQKKSNVSYPVEDIPSLSKPQPLRGTVSMSVIKTPTLTEDEMLRKHQSMPIGTTFTLYQEEKHRLIMENAKIISSRPSSSPPTPSQAVSATTNRKRDSNLSLLASISLRSLFRIEPHPRHISKHAGASNSDATEELSDILRAESPKRSDDFVAFRYPKMASLDDVEKVNNTIAANAHTQQATQPSMFHCVSSTPIHYQDLAALAVSY</sequence>
<feature type="region of interest" description="Disordered" evidence="1">
    <location>
        <begin position="181"/>
        <end position="203"/>
    </location>
</feature>
<keyword evidence="3" id="KW-1185">Reference proteome</keyword>